<dbReference type="EnsemblProtists" id="EOD27275">
    <property type="protein sequence ID" value="EOD27275"/>
    <property type="gene ID" value="EMIHUDRAFT_450238"/>
</dbReference>
<dbReference type="Proteomes" id="UP000013827">
    <property type="component" value="Unassembled WGS sequence"/>
</dbReference>
<organism evidence="1 2">
    <name type="scientific">Emiliania huxleyi (strain CCMP1516)</name>
    <dbReference type="NCBI Taxonomy" id="280463"/>
    <lineage>
        <taxon>Eukaryota</taxon>
        <taxon>Haptista</taxon>
        <taxon>Haptophyta</taxon>
        <taxon>Prymnesiophyceae</taxon>
        <taxon>Isochrysidales</taxon>
        <taxon>Noelaerhabdaceae</taxon>
        <taxon>Emiliania</taxon>
    </lineage>
</organism>
<protein>
    <recommendedName>
        <fullName evidence="3">GST C-terminal domain-containing protein</fullName>
    </recommendedName>
</protein>
<keyword evidence="2" id="KW-1185">Reference proteome</keyword>
<dbReference type="HOGENOM" id="CLU_1423901_0_0_1"/>
<accession>A0A0D3JUU0</accession>
<dbReference type="KEGG" id="ehx:EMIHUDRAFT_450238"/>
<dbReference type="GeneID" id="17272821"/>
<evidence type="ECO:0000313" key="1">
    <source>
        <dbReference type="EnsemblProtists" id="EOD27275"/>
    </source>
</evidence>
<dbReference type="InterPro" id="IPR036282">
    <property type="entry name" value="Glutathione-S-Trfase_C_sf"/>
</dbReference>
<reference evidence="1" key="2">
    <citation type="submission" date="2024-10" db="UniProtKB">
        <authorList>
            <consortium name="EnsemblProtists"/>
        </authorList>
    </citation>
    <scope>IDENTIFICATION</scope>
</reference>
<dbReference type="Gene3D" id="1.20.1050.10">
    <property type="match status" value="1"/>
</dbReference>
<dbReference type="PaxDb" id="2903-EOD27275"/>
<dbReference type="AlphaFoldDB" id="A0A0D3JUU0"/>
<evidence type="ECO:0000313" key="2">
    <source>
        <dbReference type="Proteomes" id="UP000013827"/>
    </source>
</evidence>
<proteinExistence type="predicted"/>
<name>A0A0D3JUU0_EMIH1</name>
<dbReference type="SUPFAM" id="SSF47616">
    <property type="entry name" value="GST C-terminal domain-like"/>
    <property type="match status" value="1"/>
</dbReference>
<sequence>MPAPSRDAIAVAVGKCVFLKLAPQDTQKLLAPVGAKVDWKAVRAYTAQAVRSPQAAACLSGHFTEQLAVLNAVLEPKLFLGGASPCLADLVLAVALHGCFAAFDDQHKWALCNASRWFDLLQHRAVALGMPDDLKPGPPVTFVYDAPEPLPAIESLAPLATDAEGVACYRGVPFATAAGKCTAAIKSAPIS</sequence>
<dbReference type="RefSeq" id="XP_005779704.1">
    <property type="nucleotide sequence ID" value="XM_005779647.1"/>
</dbReference>
<reference evidence="2" key="1">
    <citation type="journal article" date="2013" name="Nature">
        <title>Pan genome of the phytoplankton Emiliania underpins its global distribution.</title>
        <authorList>
            <person name="Read B.A."/>
            <person name="Kegel J."/>
            <person name="Klute M.J."/>
            <person name="Kuo A."/>
            <person name="Lefebvre S.C."/>
            <person name="Maumus F."/>
            <person name="Mayer C."/>
            <person name="Miller J."/>
            <person name="Monier A."/>
            <person name="Salamov A."/>
            <person name="Young J."/>
            <person name="Aguilar M."/>
            <person name="Claverie J.M."/>
            <person name="Frickenhaus S."/>
            <person name="Gonzalez K."/>
            <person name="Herman E.K."/>
            <person name="Lin Y.C."/>
            <person name="Napier J."/>
            <person name="Ogata H."/>
            <person name="Sarno A.F."/>
            <person name="Shmutz J."/>
            <person name="Schroeder D."/>
            <person name="de Vargas C."/>
            <person name="Verret F."/>
            <person name="von Dassow P."/>
            <person name="Valentin K."/>
            <person name="Van de Peer Y."/>
            <person name="Wheeler G."/>
            <person name="Dacks J.B."/>
            <person name="Delwiche C.F."/>
            <person name="Dyhrman S.T."/>
            <person name="Glockner G."/>
            <person name="John U."/>
            <person name="Richards T."/>
            <person name="Worden A.Z."/>
            <person name="Zhang X."/>
            <person name="Grigoriev I.V."/>
            <person name="Allen A.E."/>
            <person name="Bidle K."/>
            <person name="Borodovsky M."/>
            <person name="Bowler C."/>
            <person name="Brownlee C."/>
            <person name="Cock J.M."/>
            <person name="Elias M."/>
            <person name="Gladyshev V.N."/>
            <person name="Groth M."/>
            <person name="Guda C."/>
            <person name="Hadaegh A."/>
            <person name="Iglesias-Rodriguez M.D."/>
            <person name="Jenkins J."/>
            <person name="Jones B.M."/>
            <person name="Lawson T."/>
            <person name="Leese F."/>
            <person name="Lindquist E."/>
            <person name="Lobanov A."/>
            <person name="Lomsadze A."/>
            <person name="Malik S.B."/>
            <person name="Marsh M.E."/>
            <person name="Mackinder L."/>
            <person name="Mock T."/>
            <person name="Mueller-Roeber B."/>
            <person name="Pagarete A."/>
            <person name="Parker M."/>
            <person name="Probert I."/>
            <person name="Quesneville H."/>
            <person name="Raines C."/>
            <person name="Rensing S.A."/>
            <person name="Riano-Pachon D.M."/>
            <person name="Richier S."/>
            <person name="Rokitta S."/>
            <person name="Shiraiwa Y."/>
            <person name="Soanes D.M."/>
            <person name="van der Giezen M."/>
            <person name="Wahlund T.M."/>
            <person name="Williams B."/>
            <person name="Wilson W."/>
            <person name="Wolfe G."/>
            <person name="Wurch L.L."/>
        </authorList>
    </citation>
    <scope>NUCLEOTIDE SEQUENCE</scope>
</reference>
<evidence type="ECO:0008006" key="3">
    <source>
        <dbReference type="Google" id="ProtNLM"/>
    </source>
</evidence>